<comment type="caution">
    <text evidence="2">The sequence shown here is derived from an EMBL/GenBank/DDBJ whole genome shotgun (WGS) entry which is preliminary data.</text>
</comment>
<keyword evidence="3" id="KW-1185">Reference proteome</keyword>
<dbReference type="AlphaFoldDB" id="A0AAV3NQU9"/>
<proteinExistence type="predicted"/>
<dbReference type="EMBL" id="BAABME010000301">
    <property type="protein sequence ID" value="GAA0141589.1"/>
    <property type="molecule type" value="Genomic_DNA"/>
</dbReference>
<evidence type="ECO:0000313" key="2">
    <source>
        <dbReference type="EMBL" id="GAA0141589.1"/>
    </source>
</evidence>
<protein>
    <submittedName>
        <fullName evidence="2">Uncharacterized protein</fullName>
    </submittedName>
</protein>
<gene>
    <name evidence="2" type="ORF">LIER_02704</name>
</gene>
<organism evidence="2 3">
    <name type="scientific">Lithospermum erythrorhizon</name>
    <name type="common">Purple gromwell</name>
    <name type="synonym">Lithospermum officinale var. erythrorhizon</name>
    <dbReference type="NCBI Taxonomy" id="34254"/>
    <lineage>
        <taxon>Eukaryota</taxon>
        <taxon>Viridiplantae</taxon>
        <taxon>Streptophyta</taxon>
        <taxon>Embryophyta</taxon>
        <taxon>Tracheophyta</taxon>
        <taxon>Spermatophyta</taxon>
        <taxon>Magnoliopsida</taxon>
        <taxon>eudicotyledons</taxon>
        <taxon>Gunneridae</taxon>
        <taxon>Pentapetalae</taxon>
        <taxon>asterids</taxon>
        <taxon>lamiids</taxon>
        <taxon>Boraginales</taxon>
        <taxon>Boraginaceae</taxon>
        <taxon>Boraginoideae</taxon>
        <taxon>Lithospermeae</taxon>
        <taxon>Lithospermum</taxon>
    </lineage>
</organism>
<evidence type="ECO:0000256" key="1">
    <source>
        <dbReference type="SAM" id="MobiDB-lite"/>
    </source>
</evidence>
<feature type="region of interest" description="Disordered" evidence="1">
    <location>
        <begin position="1"/>
        <end position="20"/>
    </location>
</feature>
<accession>A0AAV3NQU9</accession>
<sequence length="197" mass="22728">MDLDLPLRANRPTPLTAESSLDDKREFEKWERSNHMSLMSIKRSIPEALRDVEFGGRNIVNDITFEEESDSTPIVDSGAIIDSGNFQVIIPVIVKEAYEEPHKVNVNNDPTQNEMFVPEEQPFSLRLHETKKFLSKNFEMKDRDASFVLGIQIHRDRSRGDKFSLKQCPNNSLEIKEMRKIPYASAVRSLMYAQDQI</sequence>
<evidence type="ECO:0000313" key="3">
    <source>
        <dbReference type="Proteomes" id="UP001454036"/>
    </source>
</evidence>
<name>A0AAV3NQU9_LITER</name>
<reference evidence="2 3" key="1">
    <citation type="submission" date="2024-01" db="EMBL/GenBank/DDBJ databases">
        <title>The complete chloroplast genome sequence of Lithospermum erythrorhizon: insights into the phylogenetic relationship among Boraginaceae species and the maternal lineages of purple gromwells.</title>
        <authorList>
            <person name="Okada T."/>
            <person name="Watanabe K."/>
        </authorList>
    </citation>
    <scope>NUCLEOTIDE SEQUENCE [LARGE SCALE GENOMIC DNA]</scope>
</reference>
<dbReference type="Proteomes" id="UP001454036">
    <property type="component" value="Unassembled WGS sequence"/>
</dbReference>